<gene>
    <name evidence="2" type="ORF">BCY91_14945</name>
</gene>
<dbReference type="Proteomes" id="UP000283433">
    <property type="component" value="Unassembled WGS sequence"/>
</dbReference>
<name>A0A419S9F7_9SPHI</name>
<evidence type="ECO:0000313" key="2">
    <source>
        <dbReference type="EMBL" id="RKD18631.1"/>
    </source>
</evidence>
<comment type="caution">
    <text evidence="2">The sequence shown here is derived from an EMBL/GenBank/DDBJ whole genome shotgun (WGS) entry which is preliminary data.</text>
</comment>
<evidence type="ECO:0000259" key="1">
    <source>
        <dbReference type="Pfam" id="PF09917"/>
    </source>
</evidence>
<sequence>MKQQSILKMGLIAVALPLFILMTALQEPKADAILGTWKEKDGNKTIYIYKIKSEYFGKIKENLSTKENRLEPGMVIMKNFIYDDDEWRGTVEIPTKDLSLKGKIEMLGPNEIKSTATIAFFGKSKTWLRVK</sequence>
<protein>
    <recommendedName>
        <fullName evidence="1">DUF2147 domain-containing protein</fullName>
    </recommendedName>
</protein>
<dbReference type="OrthoDB" id="9814399at2"/>
<dbReference type="AlphaFoldDB" id="A0A419S9F7"/>
<reference evidence="2 3" key="1">
    <citation type="submission" date="2016-07" db="EMBL/GenBank/DDBJ databases">
        <title>Genome of Pelobium manganitolerans.</title>
        <authorList>
            <person name="Wu S."/>
            <person name="Wang G."/>
        </authorList>
    </citation>
    <scope>NUCLEOTIDE SEQUENCE [LARGE SCALE GENOMIC DNA]</scope>
    <source>
        <strain evidence="2 3">YS-25</strain>
    </source>
</reference>
<feature type="domain" description="DUF2147" evidence="1">
    <location>
        <begin position="35"/>
        <end position="129"/>
    </location>
</feature>
<dbReference type="Gene3D" id="2.40.128.520">
    <property type="match status" value="1"/>
</dbReference>
<dbReference type="InterPro" id="IPR019223">
    <property type="entry name" value="DUF2147"/>
</dbReference>
<dbReference type="EMBL" id="MBTA01000004">
    <property type="protein sequence ID" value="RKD18631.1"/>
    <property type="molecule type" value="Genomic_DNA"/>
</dbReference>
<organism evidence="2 3">
    <name type="scientific">Pelobium manganitolerans</name>
    <dbReference type="NCBI Taxonomy" id="1842495"/>
    <lineage>
        <taxon>Bacteria</taxon>
        <taxon>Pseudomonadati</taxon>
        <taxon>Bacteroidota</taxon>
        <taxon>Sphingobacteriia</taxon>
        <taxon>Sphingobacteriales</taxon>
        <taxon>Sphingobacteriaceae</taxon>
        <taxon>Pelobium</taxon>
    </lineage>
</organism>
<proteinExistence type="predicted"/>
<dbReference type="RefSeq" id="WP_120180809.1">
    <property type="nucleotide sequence ID" value="NZ_CBINCU010000004.1"/>
</dbReference>
<dbReference type="Pfam" id="PF09917">
    <property type="entry name" value="DUF2147"/>
    <property type="match status" value="1"/>
</dbReference>
<evidence type="ECO:0000313" key="3">
    <source>
        <dbReference type="Proteomes" id="UP000283433"/>
    </source>
</evidence>
<keyword evidence="3" id="KW-1185">Reference proteome</keyword>
<accession>A0A419S9F7</accession>